<organism evidence="12 13">
    <name type="scientific">Butyricimonas hominis</name>
    <dbReference type="NCBI Taxonomy" id="2763032"/>
    <lineage>
        <taxon>Bacteria</taxon>
        <taxon>Pseudomonadati</taxon>
        <taxon>Bacteroidota</taxon>
        <taxon>Bacteroidia</taxon>
        <taxon>Bacteroidales</taxon>
        <taxon>Odoribacteraceae</taxon>
        <taxon>Butyricimonas</taxon>
    </lineage>
</organism>
<dbReference type="InterPro" id="IPR051045">
    <property type="entry name" value="TonB-dependent_transducer"/>
</dbReference>
<evidence type="ECO:0000256" key="5">
    <source>
        <dbReference type="ARBA" id="ARBA00022519"/>
    </source>
</evidence>
<comment type="subcellular location">
    <subcellularLocation>
        <location evidence="1">Cell inner membrane</location>
        <topology evidence="1">Single-pass membrane protein</topology>
        <orientation evidence="1">Periplasmic side</orientation>
    </subcellularLocation>
</comment>
<dbReference type="Pfam" id="PF03544">
    <property type="entry name" value="TonB_C"/>
    <property type="match status" value="1"/>
</dbReference>
<dbReference type="InterPro" id="IPR037682">
    <property type="entry name" value="TonB_C"/>
</dbReference>
<evidence type="ECO:0000313" key="12">
    <source>
        <dbReference type="EMBL" id="MBC5619557.1"/>
    </source>
</evidence>
<dbReference type="EMBL" id="JACOOH010000001">
    <property type="protein sequence ID" value="MBC5619557.1"/>
    <property type="molecule type" value="Genomic_DNA"/>
</dbReference>
<dbReference type="Gene3D" id="3.30.1150.10">
    <property type="match status" value="1"/>
</dbReference>
<keyword evidence="8 10" id="KW-1133">Transmembrane helix</keyword>
<dbReference type="Proteomes" id="UP000646484">
    <property type="component" value="Unassembled WGS sequence"/>
</dbReference>
<name>A0ABR7CVJ4_9BACT</name>
<dbReference type="PANTHER" id="PTHR33446:SF2">
    <property type="entry name" value="PROTEIN TONB"/>
    <property type="match status" value="1"/>
</dbReference>
<keyword evidence="7" id="KW-0653">Protein transport</keyword>
<keyword evidence="3" id="KW-0813">Transport</keyword>
<accession>A0ABR7CVJ4</accession>
<comment type="caution">
    <text evidence="12">The sequence shown here is derived from an EMBL/GenBank/DDBJ whole genome shotgun (WGS) entry which is preliminary data.</text>
</comment>
<comment type="similarity">
    <text evidence="2">Belongs to the TonB family.</text>
</comment>
<protein>
    <submittedName>
        <fullName evidence="12">Energy transducer TonB</fullName>
    </submittedName>
</protein>
<dbReference type="PROSITE" id="PS52015">
    <property type="entry name" value="TONB_CTD"/>
    <property type="match status" value="1"/>
</dbReference>
<evidence type="ECO:0000256" key="7">
    <source>
        <dbReference type="ARBA" id="ARBA00022927"/>
    </source>
</evidence>
<evidence type="ECO:0000256" key="6">
    <source>
        <dbReference type="ARBA" id="ARBA00022692"/>
    </source>
</evidence>
<dbReference type="NCBIfam" id="TIGR01352">
    <property type="entry name" value="tonB_Cterm"/>
    <property type="match status" value="1"/>
</dbReference>
<evidence type="ECO:0000256" key="4">
    <source>
        <dbReference type="ARBA" id="ARBA00022475"/>
    </source>
</evidence>
<proteinExistence type="inferred from homology"/>
<keyword evidence="9 10" id="KW-0472">Membrane</keyword>
<keyword evidence="5" id="KW-0997">Cell inner membrane</keyword>
<evidence type="ECO:0000256" key="10">
    <source>
        <dbReference type="SAM" id="Phobius"/>
    </source>
</evidence>
<feature type="transmembrane region" description="Helical" evidence="10">
    <location>
        <begin position="16"/>
        <end position="34"/>
    </location>
</feature>
<dbReference type="InterPro" id="IPR003538">
    <property type="entry name" value="TonB"/>
</dbReference>
<evidence type="ECO:0000313" key="13">
    <source>
        <dbReference type="Proteomes" id="UP000646484"/>
    </source>
</evidence>
<gene>
    <name evidence="12" type="ORF">H8S64_00430</name>
</gene>
<evidence type="ECO:0000256" key="3">
    <source>
        <dbReference type="ARBA" id="ARBA00022448"/>
    </source>
</evidence>
<dbReference type="PANTHER" id="PTHR33446">
    <property type="entry name" value="PROTEIN TONB-RELATED"/>
    <property type="match status" value="1"/>
</dbReference>
<reference evidence="12 13" key="1">
    <citation type="submission" date="2020-08" db="EMBL/GenBank/DDBJ databases">
        <title>Genome public.</title>
        <authorList>
            <person name="Liu C."/>
            <person name="Sun Q."/>
        </authorList>
    </citation>
    <scope>NUCLEOTIDE SEQUENCE [LARGE SCALE GENOMIC DNA]</scope>
    <source>
        <strain evidence="12 13">NSJ-56</strain>
    </source>
</reference>
<dbReference type="RefSeq" id="WP_186974554.1">
    <property type="nucleotide sequence ID" value="NZ_JACOOH010000001.1"/>
</dbReference>
<dbReference type="SUPFAM" id="SSF74653">
    <property type="entry name" value="TolA/TonB C-terminal domain"/>
    <property type="match status" value="1"/>
</dbReference>
<evidence type="ECO:0000256" key="9">
    <source>
        <dbReference type="ARBA" id="ARBA00023136"/>
    </source>
</evidence>
<dbReference type="InterPro" id="IPR006260">
    <property type="entry name" value="TonB/TolA_C"/>
</dbReference>
<keyword evidence="6 10" id="KW-0812">Transmembrane</keyword>
<evidence type="ECO:0000256" key="8">
    <source>
        <dbReference type="ARBA" id="ARBA00022989"/>
    </source>
</evidence>
<dbReference type="PRINTS" id="PR01374">
    <property type="entry name" value="TONBPROTEIN"/>
</dbReference>
<evidence type="ECO:0000259" key="11">
    <source>
        <dbReference type="PROSITE" id="PS52015"/>
    </source>
</evidence>
<keyword evidence="4" id="KW-1003">Cell membrane</keyword>
<evidence type="ECO:0000256" key="2">
    <source>
        <dbReference type="ARBA" id="ARBA00006555"/>
    </source>
</evidence>
<evidence type="ECO:0000256" key="1">
    <source>
        <dbReference type="ARBA" id="ARBA00004383"/>
    </source>
</evidence>
<feature type="domain" description="TonB C-terminal" evidence="11">
    <location>
        <begin position="147"/>
        <end position="237"/>
    </location>
</feature>
<keyword evidence="13" id="KW-1185">Reference proteome</keyword>
<sequence length="237" mass="26547">MEVKKSSKASLENKKGIFFEIGLILALASLLFAFEWRTNVKVEEGFITVAEEPLEEEIIPITQQSLMRPPPPPPPAPRLTDLMQIVDEELDIDDMLEIEDAESNVGNQNSYGNNYSGSSMGDYDSYGDGEYTGESDIFVVVEDMPRFPGGDVQAWLSKHVKYPIIAQENNIQGRVVVQFVIEKDGSITDVRVIRAVDPSLDKEAVRVIQTMPKWIPGKQRGKAVRVSYTVPINFKLQ</sequence>